<dbReference type="EMBL" id="GL876973">
    <property type="protein sequence ID" value="KLU89460.1"/>
    <property type="molecule type" value="Genomic_DNA"/>
</dbReference>
<organism evidence="1">
    <name type="scientific">Magnaporthiopsis poae (strain ATCC 64411 / 73-15)</name>
    <name type="common">Kentucky bluegrass fungus</name>
    <name type="synonym">Magnaporthe poae</name>
    <dbReference type="NCBI Taxonomy" id="644358"/>
    <lineage>
        <taxon>Eukaryota</taxon>
        <taxon>Fungi</taxon>
        <taxon>Dikarya</taxon>
        <taxon>Ascomycota</taxon>
        <taxon>Pezizomycotina</taxon>
        <taxon>Sordariomycetes</taxon>
        <taxon>Sordariomycetidae</taxon>
        <taxon>Magnaporthales</taxon>
        <taxon>Magnaporthaceae</taxon>
        <taxon>Magnaporthiopsis</taxon>
    </lineage>
</organism>
<reference evidence="1" key="1">
    <citation type="submission" date="2010-05" db="EMBL/GenBank/DDBJ databases">
        <title>The Genome Sequence of Magnaporthe poae strain ATCC 64411.</title>
        <authorList>
            <consortium name="The Broad Institute Genome Sequencing Platform"/>
            <consortium name="Broad Institute Genome Sequencing Center for Infectious Disease"/>
            <person name="Ma L.-J."/>
            <person name="Dead R."/>
            <person name="Young S."/>
            <person name="Zeng Q."/>
            <person name="Koehrsen M."/>
            <person name="Alvarado L."/>
            <person name="Berlin A."/>
            <person name="Chapman S.B."/>
            <person name="Chen Z."/>
            <person name="Freedman E."/>
            <person name="Gellesch M."/>
            <person name="Goldberg J."/>
            <person name="Griggs A."/>
            <person name="Gujja S."/>
            <person name="Heilman E.R."/>
            <person name="Heiman D."/>
            <person name="Hepburn T."/>
            <person name="Howarth C."/>
            <person name="Jen D."/>
            <person name="Larson L."/>
            <person name="Mehta T."/>
            <person name="Neiman D."/>
            <person name="Pearson M."/>
            <person name="Roberts A."/>
            <person name="Saif S."/>
            <person name="Shea T."/>
            <person name="Shenoy N."/>
            <person name="Sisk P."/>
            <person name="Stolte C."/>
            <person name="Sykes S."/>
            <person name="Walk T."/>
            <person name="White J."/>
            <person name="Yandava C."/>
            <person name="Haas B."/>
            <person name="Nusbaum C."/>
            <person name="Birren B."/>
        </authorList>
    </citation>
    <scope>NUCLEOTIDE SEQUENCE</scope>
    <source>
        <strain evidence="1">ATCC 64411</strain>
    </source>
</reference>
<name>A0A0H2TZB9_MAGP6</name>
<evidence type="ECO:0000313" key="1">
    <source>
        <dbReference type="EMBL" id="KLU89460.1"/>
    </source>
</evidence>
<dbReference type="OrthoDB" id="4789692at2759"/>
<dbReference type="AlphaFoldDB" id="A0A0H2TZB9"/>
<dbReference type="VEuPathDB" id="FungiDB:MAPG_08431"/>
<reference evidence="1" key="2">
    <citation type="submission" date="2011-03" db="EMBL/GenBank/DDBJ databases">
        <title>Annotation of Magnaporthe poae ATCC 64411.</title>
        <authorList>
            <person name="Ma L.-J."/>
            <person name="Dead R."/>
            <person name="Young S.K."/>
            <person name="Zeng Q."/>
            <person name="Gargeya S."/>
            <person name="Fitzgerald M."/>
            <person name="Haas B."/>
            <person name="Abouelleil A."/>
            <person name="Alvarado L."/>
            <person name="Arachchi H.M."/>
            <person name="Berlin A."/>
            <person name="Brown A."/>
            <person name="Chapman S.B."/>
            <person name="Chen Z."/>
            <person name="Dunbar C."/>
            <person name="Freedman E."/>
            <person name="Gearin G."/>
            <person name="Gellesch M."/>
            <person name="Goldberg J."/>
            <person name="Griggs A."/>
            <person name="Gujja S."/>
            <person name="Heiman D."/>
            <person name="Howarth C."/>
            <person name="Larson L."/>
            <person name="Lui A."/>
            <person name="MacDonald P.J.P."/>
            <person name="Mehta T."/>
            <person name="Montmayeur A."/>
            <person name="Murphy C."/>
            <person name="Neiman D."/>
            <person name="Pearson M."/>
            <person name="Priest M."/>
            <person name="Roberts A."/>
            <person name="Saif S."/>
            <person name="Shea T."/>
            <person name="Shenoy N."/>
            <person name="Sisk P."/>
            <person name="Stolte C."/>
            <person name="Sykes S."/>
            <person name="Yandava C."/>
            <person name="Wortman J."/>
            <person name="Nusbaum C."/>
            <person name="Birren B."/>
        </authorList>
    </citation>
    <scope>NUCLEOTIDE SEQUENCE</scope>
    <source>
        <strain evidence="1">ATCC 64411</strain>
    </source>
</reference>
<gene>
    <name evidence="1" type="ORF">MAPG_08431</name>
</gene>
<sequence length="75" mass="8144">VCAPQPAGEDGEGEGQARLFINEINRWYSATYFSIEALPAPHSKICAHFARAFANWVRSGGHKRDLGEGPSTLEG</sequence>
<protein>
    <submittedName>
        <fullName evidence="1">Uncharacterized protein</fullName>
    </submittedName>
</protein>
<accession>A0A0H2TZB9</accession>
<proteinExistence type="predicted"/>
<feature type="non-terminal residue" evidence="1">
    <location>
        <position position="1"/>
    </location>
</feature>